<sequence length="200" mass="22798">MTTLNAIIMEVGKDPAVYKLSTAIDKQLEEMSIVLGGNFISSRLFEVGEGLSLHIFINDMAVPLQLTANRRFPEPDQDQIIFGNALFLIIDDVNGDEEGALDIPDQYCEIFIRKLKESFAPCSGDEKPNLDEEIFVENPGTNEERRFKWEEVQAPGEENELKFIGKGYVRIVDDGTCDILEIRGRYFKQKYLKENNKNLQ</sequence>
<dbReference type="PATRIC" id="fig|1149862.3.peg.3967"/>
<gene>
    <name evidence="1" type="ORF">FB4_0956</name>
</gene>
<dbReference type="RefSeq" id="WP_007937504.1">
    <property type="nucleotide sequence ID" value="NZ_AKVJ01000066.1"/>
</dbReference>
<evidence type="ECO:0000313" key="2">
    <source>
        <dbReference type="Proteomes" id="UP000004324"/>
    </source>
</evidence>
<keyword evidence="2" id="KW-1185">Reference proteome</keyword>
<protein>
    <submittedName>
        <fullName evidence="1">Uncharacterized protein</fullName>
    </submittedName>
</protein>
<reference evidence="1 2" key="1">
    <citation type="journal article" date="2012" name="J. Bacteriol.">
        <title>Draft Genome Sequences for Two Metal-Reducing Pelosinus fermentans Strains Isolated from a Cr(VI)-Contaminated Site and for Type Strain R7.</title>
        <authorList>
            <person name="Brown S.D."/>
            <person name="Podar M."/>
            <person name="Klingeman D.M."/>
            <person name="Johnson C.M."/>
            <person name="Yang Z.K."/>
            <person name="Utturkar S.M."/>
            <person name="Land M.L."/>
            <person name="Mosher J.J."/>
            <person name="Hurt R.A.Jr."/>
            <person name="Phelps T.J."/>
            <person name="Palumbo A.V."/>
            <person name="Arkin A.P."/>
            <person name="Hazen T.C."/>
            <person name="Elias D.A."/>
        </authorList>
    </citation>
    <scope>NUCLEOTIDE SEQUENCE [LARGE SCALE GENOMIC DNA]</scope>
    <source>
        <strain evidence="1 2">B4</strain>
    </source>
</reference>
<name>I8RFJ0_9FIRM</name>
<accession>I8RFJ0</accession>
<dbReference type="Proteomes" id="UP000004324">
    <property type="component" value="Unassembled WGS sequence"/>
</dbReference>
<comment type="caution">
    <text evidence="1">The sequence shown here is derived from an EMBL/GenBank/DDBJ whole genome shotgun (WGS) entry which is preliminary data.</text>
</comment>
<dbReference type="OrthoDB" id="1669005at2"/>
<proteinExistence type="predicted"/>
<evidence type="ECO:0000313" key="1">
    <source>
        <dbReference type="EMBL" id="EIW16445.1"/>
    </source>
</evidence>
<dbReference type="AlphaFoldDB" id="I8RFJ0"/>
<dbReference type="EMBL" id="AKVJ01000066">
    <property type="protein sequence ID" value="EIW16445.1"/>
    <property type="molecule type" value="Genomic_DNA"/>
</dbReference>
<organism evidence="1 2">
    <name type="scientific">Pelosinus fermentans B4</name>
    <dbReference type="NCBI Taxonomy" id="1149862"/>
    <lineage>
        <taxon>Bacteria</taxon>
        <taxon>Bacillati</taxon>
        <taxon>Bacillota</taxon>
        <taxon>Negativicutes</taxon>
        <taxon>Selenomonadales</taxon>
        <taxon>Sporomusaceae</taxon>
        <taxon>Pelosinus</taxon>
    </lineage>
</organism>